<dbReference type="PROSITE" id="PS00018">
    <property type="entry name" value="EF_HAND_1"/>
    <property type="match status" value="1"/>
</dbReference>
<keyword evidence="1" id="KW-0677">Repeat</keyword>
<dbReference type="InterPro" id="IPR011992">
    <property type="entry name" value="EF-hand-dom_pair"/>
</dbReference>
<protein>
    <recommendedName>
        <fullName evidence="3">EF-hand domain-containing protein</fullName>
    </recommendedName>
</protein>
<accession>A0A0H5R5W2</accession>
<dbReference type="InterPro" id="IPR002048">
    <property type="entry name" value="EF_hand_dom"/>
</dbReference>
<proteinExistence type="predicted"/>
<dbReference type="Gene3D" id="1.10.238.10">
    <property type="entry name" value="EF-hand"/>
    <property type="match status" value="1"/>
</dbReference>
<feature type="domain" description="EF-hand" evidence="3">
    <location>
        <begin position="107"/>
        <end position="142"/>
    </location>
</feature>
<evidence type="ECO:0000313" key="4">
    <source>
        <dbReference type="EMBL" id="CRZ09167.1"/>
    </source>
</evidence>
<dbReference type="PANTHER" id="PTHR44324:SF4">
    <property type="entry name" value="WD40 REPEAT DOMAIN 95"/>
    <property type="match status" value="1"/>
</dbReference>
<dbReference type="InterPro" id="IPR015943">
    <property type="entry name" value="WD40/YVTN_repeat-like_dom_sf"/>
</dbReference>
<dbReference type="InterPro" id="IPR018247">
    <property type="entry name" value="EF_Hand_1_Ca_BS"/>
</dbReference>
<dbReference type="Gene3D" id="2.130.10.10">
    <property type="entry name" value="YVTN repeat-like/Quinoprotein amine dehydrogenase"/>
    <property type="match status" value="1"/>
</dbReference>
<dbReference type="InterPro" id="IPR036322">
    <property type="entry name" value="WD40_repeat_dom_sf"/>
</dbReference>
<evidence type="ECO:0000256" key="1">
    <source>
        <dbReference type="ARBA" id="ARBA00022737"/>
    </source>
</evidence>
<dbReference type="PANTHER" id="PTHR44324">
    <property type="entry name" value="WD40 REPEAT DOMAIN 95"/>
    <property type="match status" value="1"/>
</dbReference>
<dbReference type="EMBL" id="HACM01008725">
    <property type="protein sequence ID" value="CRZ09167.1"/>
    <property type="molecule type" value="Transcribed_RNA"/>
</dbReference>
<reference evidence="4" key="1">
    <citation type="submission" date="2015-04" db="EMBL/GenBank/DDBJ databases">
        <title>The genome sequence of the plant pathogenic Rhizarian Plasmodiophora brassicae reveals insights in its biotrophic life cycle and the origin of chitin synthesis.</title>
        <authorList>
            <person name="Schwelm A."/>
            <person name="Fogelqvist J."/>
            <person name="Knaust A."/>
            <person name="Julke S."/>
            <person name="Lilja T."/>
            <person name="Dhandapani V."/>
            <person name="Bonilla-Rosso G."/>
            <person name="Karlsson M."/>
            <person name="Shevchenko A."/>
            <person name="Choi S.R."/>
            <person name="Kim H.G."/>
            <person name="Park J.Y."/>
            <person name="Lim Y.P."/>
            <person name="Ludwig-Muller J."/>
            <person name="Dixelius C."/>
        </authorList>
    </citation>
    <scope>NUCLEOTIDE SEQUENCE</scope>
    <source>
        <tissue evidence="4">Potato root galls</tissue>
    </source>
</reference>
<sequence length="414" mass="47029">MMMTPRPELHQEWKQFKASRELRQRMRRKVEEDGAVQKPSGEDDCSTMNFTEIGERIAARMKKQGVVFKSQLDITYSIEALERVWLKMDEGIEEGDFVRLLSSVLSTDPRRLSTLFQKMDANADGSIEWDEFISYLLKEATHNWDRACEEGRTYLKQAAESHETMPSIRSMVVMPSTNHGSKYAALCDDRTVHIFDSQTMSVECQVPLKEARYVVLSQFQQTADVHNAHVAACERTIRHREQFQTKARLKSYRERAISSRRMKNVDMVYESMTASTVVGNKFNTRETVPVPSAIAYHPSTSQLVVASSDKSITFFSSSFDRRHKLQFHLDGGFYLPSPPSCLDVVTVHDDEMIFVGDSHGGITVFSGSGTPSTYKYCRSANVHNRECVRKIMLMPNIGVASAGMDAEIVMTDIE</sequence>
<organism evidence="4">
    <name type="scientific">Spongospora subterranea</name>
    <dbReference type="NCBI Taxonomy" id="70186"/>
    <lineage>
        <taxon>Eukaryota</taxon>
        <taxon>Sar</taxon>
        <taxon>Rhizaria</taxon>
        <taxon>Endomyxa</taxon>
        <taxon>Phytomyxea</taxon>
        <taxon>Plasmodiophorida</taxon>
        <taxon>Plasmodiophoridae</taxon>
        <taxon>Spongospora</taxon>
    </lineage>
</organism>
<dbReference type="SUPFAM" id="SSF47473">
    <property type="entry name" value="EF-hand"/>
    <property type="match status" value="1"/>
</dbReference>
<evidence type="ECO:0000259" key="3">
    <source>
        <dbReference type="PROSITE" id="PS50222"/>
    </source>
</evidence>
<name>A0A0H5R5W2_9EUKA</name>
<keyword evidence="2" id="KW-0106">Calcium</keyword>
<feature type="non-terminal residue" evidence="4">
    <location>
        <position position="414"/>
    </location>
</feature>
<dbReference type="PROSITE" id="PS50222">
    <property type="entry name" value="EF_HAND_2"/>
    <property type="match status" value="1"/>
</dbReference>
<dbReference type="InterPro" id="IPR051242">
    <property type="entry name" value="WD-EF-hand_domain"/>
</dbReference>
<dbReference type="SUPFAM" id="SSF50978">
    <property type="entry name" value="WD40 repeat-like"/>
    <property type="match status" value="1"/>
</dbReference>
<evidence type="ECO:0000256" key="2">
    <source>
        <dbReference type="ARBA" id="ARBA00022837"/>
    </source>
</evidence>
<dbReference type="AlphaFoldDB" id="A0A0H5R5W2"/>
<dbReference type="GO" id="GO:0005509">
    <property type="term" value="F:calcium ion binding"/>
    <property type="evidence" value="ECO:0007669"/>
    <property type="project" value="InterPro"/>
</dbReference>